<dbReference type="InterPro" id="IPR052226">
    <property type="entry name" value="UPF0332_toxin"/>
</dbReference>
<comment type="similarity">
    <text evidence="1">Belongs to the UPF0332 family.</text>
</comment>
<dbReference type="AlphaFoldDB" id="A0A1J5DK44"/>
<dbReference type="STRING" id="1817895.AUJ95_09440"/>
<sequence>MREEITALARYRLQEAYESLEEADILLKEKKTRGAMNRVYYSMFYAALALLATKQLEASKHSGVISLFHKEFVKHQIFPKDIAKFLDVAFDLRNKCDYKDFVIIKEEHVEELLNEAKCFVERSGQLLDKLLETN</sequence>
<comment type="caution">
    <text evidence="3">The sequence shown here is derived from an EMBL/GenBank/DDBJ whole genome shotgun (WGS) entry which is preliminary data.</text>
</comment>
<dbReference type="InterPro" id="IPR007842">
    <property type="entry name" value="HEPN_dom"/>
</dbReference>
<evidence type="ECO:0000259" key="2">
    <source>
        <dbReference type="Pfam" id="PF05168"/>
    </source>
</evidence>
<accession>A0A1J5DK44</accession>
<dbReference type="Gene3D" id="1.20.120.330">
    <property type="entry name" value="Nucleotidyltransferases domain 2"/>
    <property type="match status" value="1"/>
</dbReference>
<dbReference type="PANTHER" id="PTHR36565">
    <property type="entry name" value="UPF0332 PROTEIN TM_1000"/>
    <property type="match status" value="1"/>
</dbReference>
<proteinExistence type="inferred from homology"/>
<dbReference type="Proteomes" id="UP000183085">
    <property type="component" value="Unassembled WGS sequence"/>
</dbReference>
<name>A0A1J5DK44_9BACT</name>
<evidence type="ECO:0000313" key="4">
    <source>
        <dbReference type="Proteomes" id="UP000183085"/>
    </source>
</evidence>
<feature type="domain" description="HEPN" evidence="2">
    <location>
        <begin position="10"/>
        <end position="122"/>
    </location>
</feature>
<evidence type="ECO:0000313" key="3">
    <source>
        <dbReference type="EMBL" id="OIP36388.1"/>
    </source>
</evidence>
<dbReference type="Pfam" id="PF05168">
    <property type="entry name" value="HEPN"/>
    <property type="match status" value="1"/>
</dbReference>
<reference evidence="3 4" key="1">
    <citation type="journal article" date="2016" name="Environ. Microbiol.">
        <title>Genomic resolution of a cold subsurface aquifer community provides metabolic insights for novel microbes adapted to high CO concentrations.</title>
        <authorList>
            <person name="Probst A.J."/>
            <person name="Castelle C.J."/>
            <person name="Singh A."/>
            <person name="Brown C.T."/>
            <person name="Anantharaman K."/>
            <person name="Sharon I."/>
            <person name="Hug L.A."/>
            <person name="Burstein D."/>
            <person name="Emerson J.B."/>
            <person name="Thomas B.C."/>
            <person name="Banfield J.F."/>
        </authorList>
    </citation>
    <scope>NUCLEOTIDE SEQUENCE [LARGE SCALE GENOMIC DNA]</scope>
    <source>
        <strain evidence="3">CG2_30_40_21</strain>
    </source>
</reference>
<gene>
    <name evidence="3" type="ORF">AUJ95_09440</name>
</gene>
<dbReference type="EMBL" id="MNYI01000242">
    <property type="protein sequence ID" value="OIP36388.1"/>
    <property type="molecule type" value="Genomic_DNA"/>
</dbReference>
<dbReference type="PANTHER" id="PTHR36565:SF1">
    <property type="entry name" value="UPF0332 PROTEIN TM_1000"/>
    <property type="match status" value="1"/>
</dbReference>
<organism evidence="3 4">
    <name type="scientific">Candidatus Desantisbacteria bacterium CG2_30_40_21</name>
    <dbReference type="NCBI Taxonomy" id="1817895"/>
    <lineage>
        <taxon>Bacteria</taxon>
        <taxon>Candidatus Desantisiibacteriota</taxon>
    </lineage>
</organism>
<protein>
    <recommendedName>
        <fullName evidence="2">HEPN domain-containing protein</fullName>
    </recommendedName>
</protein>
<evidence type="ECO:0000256" key="1">
    <source>
        <dbReference type="ARBA" id="ARBA00038248"/>
    </source>
</evidence>